<dbReference type="GO" id="GO:0016255">
    <property type="term" value="P:attachment of GPI anchor to protein"/>
    <property type="evidence" value="ECO:0007669"/>
    <property type="project" value="InterPro"/>
</dbReference>
<evidence type="ECO:0000256" key="1">
    <source>
        <dbReference type="ARBA" id="ARBA00004687"/>
    </source>
</evidence>
<protein>
    <recommendedName>
        <fullName evidence="7">GPI-anchor transamidase</fullName>
    </recommendedName>
</protein>
<proteinExistence type="inferred from homology"/>
<evidence type="ECO:0000256" key="2">
    <source>
        <dbReference type="ARBA" id="ARBA00009941"/>
    </source>
</evidence>
<evidence type="ECO:0000313" key="6">
    <source>
        <dbReference type="Proteomes" id="UP000324705"/>
    </source>
</evidence>
<dbReference type="PANTHER" id="PTHR48067">
    <property type="entry name" value="GPI-ANCHOR TRANSAMIDASE"/>
    <property type="match status" value="1"/>
</dbReference>
<accession>A0A9R0XYU1</accession>
<keyword evidence="4" id="KW-0732">Signal</keyword>
<evidence type="ECO:0000256" key="3">
    <source>
        <dbReference type="ARBA" id="ARBA00022502"/>
    </source>
</evidence>
<evidence type="ECO:0000313" key="5">
    <source>
        <dbReference type="EMBL" id="VAI45557.1"/>
    </source>
</evidence>
<evidence type="ECO:0000256" key="4">
    <source>
        <dbReference type="ARBA" id="ARBA00022729"/>
    </source>
</evidence>
<sequence length="79" mass="9313">MTGHGGDEFLKFQDNEELQSHDLADAVKQMKEKHRFKELLIMVDTCQAATLFSQVRFKLLQVRLDIYRITVIHIIHFIL</sequence>
<dbReference type="Gramene" id="TRITD6Av1G085570.4">
    <property type="protein sequence ID" value="TRITD6Av1G085570.4"/>
    <property type="gene ID" value="TRITD6Av1G085570"/>
</dbReference>
<keyword evidence="6" id="KW-1185">Reference proteome</keyword>
<dbReference type="InterPro" id="IPR028361">
    <property type="entry name" value="GPI_transamidase"/>
</dbReference>
<dbReference type="GO" id="GO:0006508">
    <property type="term" value="P:proteolysis"/>
    <property type="evidence" value="ECO:0007669"/>
    <property type="project" value="InterPro"/>
</dbReference>
<evidence type="ECO:0008006" key="7">
    <source>
        <dbReference type="Google" id="ProtNLM"/>
    </source>
</evidence>
<dbReference type="PANTHER" id="PTHR48067:SF1">
    <property type="entry name" value="GPI-ANCHOR TRANSAMIDASE"/>
    <property type="match status" value="1"/>
</dbReference>
<dbReference type="Gene3D" id="3.40.50.1460">
    <property type="match status" value="1"/>
</dbReference>
<gene>
    <name evidence="5" type="ORF">TRITD_6Av1G085570</name>
</gene>
<dbReference type="GO" id="GO:0006506">
    <property type="term" value="P:GPI anchor biosynthetic process"/>
    <property type="evidence" value="ECO:0007669"/>
    <property type="project" value="UniProtKB-KW"/>
</dbReference>
<dbReference type="Pfam" id="PF01650">
    <property type="entry name" value="Peptidase_C13"/>
    <property type="match status" value="1"/>
</dbReference>
<keyword evidence="3" id="KW-0337">GPI-anchor biosynthesis</keyword>
<comment type="similarity">
    <text evidence="2">Belongs to the peptidase C13 family.</text>
</comment>
<dbReference type="EMBL" id="LT934121">
    <property type="protein sequence ID" value="VAI45557.1"/>
    <property type="molecule type" value="Genomic_DNA"/>
</dbReference>
<comment type="pathway">
    <text evidence="1">Glycolipid biosynthesis; glycosylphosphatidylinositol-anchor biosynthesis.</text>
</comment>
<reference evidence="5 6" key="1">
    <citation type="submission" date="2017-09" db="EMBL/GenBank/DDBJ databases">
        <authorList>
            <consortium name="International Durum Wheat Genome Sequencing Consortium (IDWGSC)"/>
            <person name="Milanesi L."/>
        </authorList>
    </citation>
    <scope>NUCLEOTIDE SEQUENCE [LARGE SCALE GENOMIC DNA]</scope>
    <source>
        <strain evidence="6">cv. Svevo</strain>
    </source>
</reference>
<name>A0A9R0XYU1_TRITD</name>
<dbReference type="GO" id="GO:0003923">
    <property type="term" value="F:GPI-anchor transamidase activity"/>
    <property type="evidence" value="ECO:0007669"/>
    <property type="project" value="InterPro"/>
</dbReference>
<dbReference type="InterPro" id="IPR001096">
    <property type="entry name" value="Peptidase_C13"/>
</dbReference>
<dbReference type="AlphaFoldDB" id="A0A9R0XYU1"/>
<dbReference type="Proteomes" id="UP000324705">
    <property type="component" value="Chromosome 6A"/>
</dbReference>
<dbReference type="GO" id="GO:0042765">
    <property type="term" value="C:GPI-anchor transamidase complex"/>
    <property type="evidence" value="ECO:0007669"/>
    <property type="project" value="InterPro"/>
</dbReference>
<organism evidence="5 6">
    <name type="scientific">Triticum turgidum subsp. durum</name>
    <name type="common">Durum wheat</name>
    <name type="synonym">Triticum durum</name>
    <dbReference type="NCBI Taxonomy" id="4567"/>
    <lineage>
        <taxon>Eukaryota</taxon>
        <taxon>Viridiplantae</taxon>
        <taxon>Streptophyta</taxon>
        <taxon>Embryophyta</taxon>
        <taxon>Tracheophyta</taxon>
        <taxon>Spermatophyta</taxon>
        <taxon>Magnoliopsida</taxon>
        <taxon>Liliopsida</taxon>
        <taxon>Poales</taxon>
        <taxon>Poaceae</taxon>
        <taxon>BOP clade</taxon>
        <taxon>Pooideae</taxon>
        <taxon>Triticodae</taxon>
        <taxon>Triticeae</taxon>
        <taxon>Triticinae</taxon>
        <taxon>Triticum</taxon>
    </lineage>
</organism>